<evidence type="ECO:0000256" key="1">
    <source>
        <dbReference type="ARBA" id="ARBA00001974"/>
    </source>
</evidence>
<evidence type="ECO:0000259" key="8">
    <source>
        <dbReference type="PROSITE" id="PS51324"/>
    </source>
</evidence>
<dbReference type="STRING" id="402676.B6K5L6"/>
<dbReference type="GO" id="GO:0005783">
    <property type="term" value="C:endoplasmic reticulum"/>
    <property type="evidence" value="ECO:0000318"/>
    <property type="project" value="GO_Central"/>
</dbReference>
<evidence type="ECO:0000313" key="10">
    <source>
        <dbReference type="JaponicusDB" id="SJAG_03992"/>
    </source>
</evidence>
<evidence type="ECO:0000256" key="2">
    <source>
        <dbReference type="ARBA" id="ARBA00022630"/>
    </source>
</evidence>
<protein>
    <recommendedName>
        <fullName evidence="6">Sulfhydryl oxidase</fullName>
        <ecNumber evidence="6">1.8.3.2</ecNumber>
    </recommendedName>
</protein>
<keyword evidence="6" id="KW-0812">Transmembrane</keyword>
<feature type="transmembrane region" description="Helical" evidence="6">
    <location>
        <begin position="7"/>
        <end position="23"/>
    </location>
</feature>
<evidence type="ECO:0000256" key="5">
    <source>
        <dbReference type="ARBA" id="ARBA00023157"/>
    </source>
</evidence>
<dbReference type="PANTHER" id="PTHR12645">
    <property type="entry name" value="ALR/ERV"/>
    <property type="match status" value="1"/>
</dbReference>
<dbReference type="OrthoDB" id="59470at2759"/>
<dbReference type="VEuPathDB" id="FungiDB:SJAG_03992"/>
<keyword evidence="11" id="KW-1185">Reference proteome</keyword>
<dbReference type="PANTHER" id="PTHR12645:SF1">
    <property type="entry name" value="FAD-LINKED SULFHYDRYL OXIDASE ERV2"/>
    <property type="match status" value="1"/>
</dbReference>
<dbReference type="InterPro" id="IPR036774">
    <property type="entry name" value="ERV/ALR_sulphydryl_oxid_sf"/>
</dbReference>
<keyword evidence="2 6" id="KW-0285">Flavoprotein</keyword>
<dbReference type="JaponicusDB" id="SJAG_03992">
    <property type="gene designation" value="erv2"/>
</dbReference>
<dbReference type="Gene3D" id="1.20.120.310">
    <property type="entry name" value="ERV/ALR sulfhydryl oxidase domain"/>
    <property type="match status" value="1"/>
</dbReference>
<dbReference type="GO" id="GO:0016971">
    <property type="term" value="F:flavin-dependent sulfhydryl oxidase activity"/>
    <property type="evidence" value="ECO:0000318"/>
    <property type="project" value="GO_Central"/>
</dbReference>
<dbReference type="EMBL" id="KE651167">
    <property type="protein sequence ID" value="EEB08820.1"/>
    <property type="molecule type" value="Genomic_DNA"/>
</dbReference>
<accession>B6K5L6</accession>
<sequence>MRKQFKVLLLASVTLILFFWYFGHIDVQRDGRLNLGDTKRPSRPRPNAPGIESIMPEMSDKEARKELGRSGWRLLHTILARFPEKPTQAEQDSLSDFLYLFAKLYPCGQCSKDFQILLNQHPPEVHSRDAASQWGCKIHNLVNEKIHKPPLNCSEIISMYDCGCDIRYPSKLGRPAPKLVFDKEDPTRSG</sequence>
<name>B6K5L6_SCHJY</name>
<dbReference type="GO" id="GO:0050660">
    <property type="term" value="F:flavin adenine dinucleotide binding"/>
    <property type="evidence" value="ECO:0000318"/>
    <property type="project" value="GO_Central"/>
</dbReference>
<dbReference type="InterPro" id="IPR039799">
    <property type="entry name" value="ALR/ERV"/>
</dbReference>
<evidence type="ECO:0000256" key="7">
    <source>
        <dbReference type="SAM" id="MobiDB-lite"/>
    </source>
</evidence>
<dbReference type="SUPFAM" id="SSF69000">
    <property type="entry name" value="FAD-dependent thiol oxidase"/>
    <property type="match status" value="1"/>
</dbReference>
<proteinExistence type="predicted"/>
<dbReference type="AlphaFoldDB" id="B6K5L6"/>
<keyword evidence="6" id="KW-0472">Membrane</keyword>
<dbReference type="HOGENOM" id="CLU_070631_2_2_1"/>
<evidence type="ECO:0000313" key="9">
    <source>
        <dbReference type="EMBL" id="EEB08820.1"/>
    </source>
</evidence>
<dbReference type="GeneID" id="7051606"/>
<evidence type="ECO:0000256" key="4">
    <source>
        <dbReference type="ARBA" id="ARBA00023002"/>
    </source>
</evidence>
<gene>
    <name evidence="10" type="primary">erv2</name>
    <name evidence="9" type="ORF">SJAG_03992</name>
</gene>
<dbReference type="RefSeq" id="XP_002175113.1">
    <property type="nucleotide sequence ID" value="XM_002175077.2"/>
</dbReference>
<evidence type="ECO:0000313" key="11">
    <source>
        <dbReference type="Proteomes" id="UP000001744"/>
    </source>
</evidence>
<dbReference type="Proteomes" id="UP000001744">
    <property type="component" value="Unassembled WGS sequence"/>
</dbReference>
<dbReference type="OMA" id="MIDKEWR"/>
<feature type="region of interest" description="Disordered" evidence="7">
    <location>
        <begin position="33"/>
        <end position="54"/>
    </location>
</feature>
<organism evidence="9 11">
    <name type="scientific">Schizosaccharomyces japonicus (strain yFS275 / FY16936)</name>
    <name type="common">Fission yeast</name>
    <dbReference type="NCBI Taxonomy" id="402676"/>
    <lineage>
        <taxon>Eukaryota</taxon>
        <taxon>Fungi</taxon>
        <taxon>Dikarya</taxon>
        <taxon>Ascomycota</taxon>
        <taxon>Taphrinomycotina</taxon>
        <taxon>Schizosaccharomycetes</taxon>
        <taxon>Schizosaccharomycetales</taxon>
        <taxon>Schizosaccharomycetaceae</taxon>
        <taxon>Schizosaccharomyces</taxon>
    </lineage>
</organism>
<feature type="domain" description="ERV/ALR sulfhydryl oxidase" evidence="8">
    <location>
        <begin position="59"/>
        <end position="160"/>
    </location>
</feature>
<dbReference type="Pfam" id="PF04777">
    <property type="entry name" value="Evr1_Alr"/>
    <property type="match status" value="1"/>
</dbReference>
<keyword evidence="4 6" id="KW-0560">Oxidoreductase</keyword>
<dbReference type="eggNOG" id="KOG3355">
    <property type="taxonomic scope" value="Eukaryota"/>
</dbReference>
<comment type="catalytic activity">
    <reaction evidence="6">
        <text>2 R'C(R)SH + O2 = R'C(R)S-S(R)CR' + H2O2</text>
        <dbReference type="Rhea" id="RHEA:17357"/>
        <dbReference type="ChEBI" id="CHEBI:15379"/>
        <dbReference type="ChEBI" id="CHEBI:16240"/>
        <dbReference type="ChEBI" id="CHEBI:16520"/>
        <dbReference type="ChEBI" id="CHEBI:17412"/>
        <dbReference type="EC" id="1.8.3.2"/>
    </reaction>
</comment>
<evidence type="ECO:0000256" key="6">
    <source>
        <dbReference type="RuleBase" id="RU371123"/>
    </source>
</evidence>
<keyword evidence="6" id="KW-1133">Transmembrane helix</keyword>
<keyword evidence="5" id="KW-1015">Disulfide bond</keyword>
<reference evidence="9 11" key="1">
    <citation type="journal article" date="2011" name="Science">
        <title>Comparative functional genomics of the fission yeasts.</title>
        <authorList>
            <person name="Rhind N."/>
            <person name="Chen Z."/>
            <person name="Yassour M."/>
            <person name="Thompson D.A."/>
            <person name="Haas B.J."/>
            <person name="Habib N."/>
            <person name="Wapinski I."/>
            <person name="Roy S."/>
            <person name="Lin M.F."/>
            <person name="Heiman D.I."/>
            <person name="Young S.K."/>
            <person name="Furuya K."/>
            <person name="Guo Y."/>
            <person name="Pidoux A."/>
            <person name="Chen H.M."/>
            <person name="Robbertse B."/>
            <person name="Goldberg J.M."/>
            <person name="Aoki K."/>
            <person name="Bayne E.H."/>
            <person name="Berlin A.M."/>
            <person name="Desjardins C.A."/>
            <person name="Dobbs E."/>
            <person name="Dukaj L."/>
            <person name="Fan L."/>
            <person name="FitzGerald M.G."/>
            <person name="French C."/>
            <person name="Gujja S."/>
            <person name="Hansen K."/>
            <person name="Keifenheim D."/>
            <person name="Levin J.Z."/>
            <person name="Mosher R.A."/>
            <person name="Mueller C.A."/>
            <person name="Pfiffner J."/>
            <person name="Priest M."/>
            <person name="Russ C."/>
            <person name="Smialowska A."/>
            <person name="Swoboda P."/>
            <person name="Sykes S.M."/>
            <person name="Vaughn M."/>
            <person name="Vengrova S."/>
            <person name="Yoder R."/>
            <person name="Zeng Q."/>
            <person name="Allshire R."/>
            <person name="Baulcombe D."/>
            <person name="Birren B.W."/>
            <person name="Brown W."/>
            <person name="Ekwall K."/>
            <person name="Kellis M."/>
            <person name="Leatherwood J."/>
            <person name="Levin H."/>
            <person name="Margalit H."/>
            <person name="Martienssen R."/>
            <person name="Nieduszynski C.A."/>
            <person name="Spatafora J.W."/>
            <person name="Friedman N."/>
            <person name="Dalgaard J.Z."/>
            <person name="Baumann P."/>
            <person name="Niki H."/>
            <person name="Regev A."/>
            <person name="Nusbaum C."/>
        </authorList>
    </citation>
    <scope>NUCLEOTIDE SEQUENCE [LARGE SCALE GENOMIC DNA]</scope>
    <source>
        <strain evidence="11">yFS275 / FY16936</strain>
    </source>
</reference>
<dbReference type="PROSITE" id="PS51324">
    <property type="entry name" value="ERV_ALR"/>
    <property type="match status" value="1"/>
</dbReference>
<comment type="cofactor">
    <cofactor evidence="1 6">
        <name>FAD</name>
        <dbReference type="ChEBI" id="CHEBI:57692"/>
    </cofactor>
</comment>
<dbReference type="InterPro" id="IPR017905">
    <property type="entry name" value="ERV/ALR_sulphydryl_oxidase"/>
</dbReference>
<evidence type="ECO:0000256" key="3">
    <source>
        <dbReference type="ARBA" id="ARBA00022827"/>
    </source>
</evidence>
<dbReference type="EC" id="1.8.3.2" evidence="6"/>
<keyword evidence="3 6" id="KW-0274">FAD</keyword>